<dbReference type="EMBL" id="JJMT01000040">
    <property type="protein sequence ID" value="KEO42939.1"/>
    <property type="molecule type" value="Genomic_DNA"/>
</dbReference>
<dbReference type="EMBL" id="WMYO01000005">
    <property type="protein sequence ID" value="MTR27882.1"/>
    <property type="molecule type" value="Genomic_DNA"/>
</dbReference>
<dbReference type="Proteomes" id="UP000439678">
    <property type="component" value="Unassembled WGS sequence"/>
</dbReference>
<evidence type="ECO:0000313" key="4">
    <source>
        <dbReference type="EMBL" id="MTR27882.1"/>
    </source>
</evidence>
<keyword evidence="1" id="KW-1133">Transmembrane helix</keyword>
<sequence length="118" mass="12948">MNMFDNYIVPVFFGGGALALLGLVLFGWALPSFLKGKWSYLISLLGLGLVAFAYFDAAIVITYKIWLGLLGVIMIGWGLPFNNRKGRRAMTIFWAVMAIVVGIAAIAFTIAYGVINRH</sequence>
<name>A0A074IPL2_STRSL</name>
<feature type="transmembrane region" description="Helical" evidence="1">
    <location>
        <begin position="92"/>
        <end position="115"/>
    </location>
</feature>
<reference evidence="5 7" key="2">
    <citation type="submission" date="2017-08" db="EMBL/GenBank/DDBJ databases">
        <title>Streptococcus salivarius strain HS0302 Genome.</title>
        <authorList>
            <person name="Smith J."/>
            <person name="Deng P."/>
            <person name="Geng M."/>
        </authorList>
    </citation>
    <scope>NUCLEOTIDE SEQUENCE [LARGE SCALE GENOMIC DNA]</scope>
    <source>
        <strain evidence="5 7">HS0302</strain>
    </source>
</reference>
<dbReference type="RefSeq" id="WP_002892073.1">
    <property type="nucleotide sequence ID" value="NZ_CABIZY010000004.1"/>
</dbReference>
<organism evidence="2 6">
    <name type="scientific">Streptococcus salivarius</name>
    <dbReference type="NCBI Taxonomy" id="1304"/>
    <lineage>
        <taxon>Bacteria</taxon>
        <taxon>Bacillati</taxon>
        <taxon>Bacillota</taxon>
        <taxon>Bacilli</taxon>
        <taxon>Lactobacillales</taxon>
        <taxon>Streptococcaceae</taxon>
        <taxon>Streptococcus</taxon>
    </lineage>
</organism>
<dbReference type="AlphaFoldDB" id="A0A074IPL2"/>
<evidence type="ECO:0000313" key="6">
    <source>
        <dbReference type="Proteomes" id="UP000027855"/>
    </source>
</evidence>
<reference evidence="3" key="4">
    <citation type="submission" date="2023-01" db="EMBL/GenBank/DDBJ databases">
        <title>Human gut microbiome strain richness.</title>
        <authorList>
            <person name="Chen-Liaw A."/>
        </authorList>
    </citation>
    <scope>NUCLEOTIDE SEQUENCE</scope>
    <source>
        <strain evidence="3">1001095st1_G4_1001095IJ_161003</strain>
    </source>
</reference>
<reference evidence="4 8" key="3">
    <citation type="journal article" date="2019" name="Nat. Med.">
        <title>A library of human gut bacterial isolates paired with longitudinal multiomics data enables mechanistic microbiome research.</title>
        <authorList>
            <person name="Poyet M."/>
            <person name="Groussin M."/>
            <person name="Gibbons S.M."/>
            <person name="Avila-Pacheco J."/>
            <person name="Jiang X."/>
            <person name="Kearney S.M."/>
            <person name="Perrotta A.R."/>
            <person name="Berdy B."/>
            <person name="Zhao S."/>
            <person name="Lieberman T.D."/>
            <person name="Swanson P.K."/>
            <person name="Smith M."/>
            <person name="Roesemann S."/>
            <person name="Alexander J.E."/>
            <person name="Rich S.A."/>
            <person name="Livny J."/>
            <person name="Vlamakis H."/>
            <person name="Clish C."/>
            <person name="Bullock K."/>
            <person name="Deik A."/>
            <person name="Scott J."/>
            <person name="Pierce K.A."/>
            <person name="Xavier R.J."/>
            <person name="Alm E.J."/>
        </authorList>
    </citation>
    <scope>NUCLEOTIDE SEQUENCE [LARGE SCALE GENOMIC DNA]</scope>
    <source>
        <strain evidence="4 8">BIOML-A4</strain>
    </source>
</reference>
<dbReference type="EMBL" id="JAQMJT010000003">
    <property type="protein sequence ID" value="MDB8613633.1"/>
    <property type="molecule type" value="Genomic_DNA"/>
</dbReference>
<evidence type="ECO:0000256" key="1">
    <source>
        <dbReference type="SAM" id="Phobius"/>
    </source>
</evidence>
<dbReference type="Proteomes" id="UP001210204">
    <property type="component" value="Unassembled WGS sequence"/>
</dbReference>
<protein>
    <submittedName>
        <fullName evidence="2">Uncharacterized protein</fullName>
    </submittedName>
</protein>
<keyword evidence="1" id="KW-0812">Transmembrane</keyword>
<evidence type="ECO:0000313" key="7">
    <source>
        <dbReference type="Proteomes" id="UP000248776"/>
    </source>
</evidence>
<evidence type="ECO:0000313" key="5">
    <source>
        <dbReference type="EMBL" id="PZD57339.1"/>
    </source>
</evidence>
<comment type="caution">
    <text evidence="2">The sequence shown here is derived from an EMBL/GenBank/DDBJ whole genome shotgun (WGS) entry which is preliminary data.</text>
</comment>
<keyword evidence="1" id="KW-0472">Membrane</keyword>
<evidence type="ECO:0000313" key="8">
    <source>
        <dbReference type="Proteomes" id="UP000439678"/>
    </source>
</evidence>
<dbReference type="Proteomes" id="UP000027855">
    <property type="component" value="Unassembled WGS sequence"/>
</dbReference>
<evidence type="ECO:0000313" key="3">
    <source>
        <dbReference type="EMBL" id="MDB8613633.1"/>
    </source>
</evidence>
<feature type="transmembrane region" description="Helical" evidence="1">
    <location>
        <begin position="6"/>
        <end position="26"/>
    </location>
</feature>
<evidence type="ECO:0000313" key="2">
    <source>
        <dbReference type="EMBL" id="KEO42939.1"/>
    </source>
</evidence>
<reference evidence="2 6" key="1">
    <citation type="submission" date="2014-04" db="EMBL/GenBank/DDBJ databases">
        <title>Variable characteristics of bacteriocin-producing Streptococcus salivarius strains isolated from Malaysian subjects.</title>
        <authorList>
            <person name="Philip K."/>
            <person name="Barbour A."/>
        </authorList>
    </citation>
    <scope>NUCLEOTIDE SEQUENCE [LARGE SCALE GENOMIC DNA]</scope>
    <source>
        <strain evidence="2 6">NU10</strain>
    </source>
</reference>
<accession>A0A074IPL2</accession>
<dbReference type="Proteomes" id="UP000248776">
    <property type="component" value="Unassembled WGS sequence"/>
</dbReference>
<proteinExistence type="predicted"/>
<gene>
    <name evidence="5" type="ORF">CKU37_01030</name>
    <name evidence="2" type="ORF">DL07_08695</name>
    <name evidence="4" type="ORF">GMC65_05860</name>
    <name evidence="3" type="ORF">PNU26_04380</name>
</gene>
<feature type="transmembrane region" description="Helical" evidence="1">
    <location>
        <begin position="61"/>
        <end position="80"/>
    </location>
</feature>
<dbReference type="EMBL" id="NSIW01000002">
    <property type="protein sequence ID" value="PZD57339.1"/>
    <property type="molecule type" value="Genomic_DNA"/>
</dbReference>